<gene>
    <name evidence="3" type="ORF">RhiirA1_476404</name>
    <name evidence="2" type="ORF">RhiirA5_440480</name>
</gene>
<reference evidence="2 5" key="2">
    <citation type="submission" date="2017-09" db="EMBL/GenBank/DDBJ databases">
        <title>Extensive intraspecific genome diversity in a model arbuscular mycorrhizal fungus.</title>
        <authorList>
            <person name="Chen E.C."/>
            <person name="Morin E."/>
            <person name="Beaudet D."/>
            <person name="Noel J."/>
            <person name="Ndikumana S."/>
            <person name="Charron P."/>
            <person name="St-Onge C."/>
            <person name="Giorgi J."/>
            <person name="Grigoriev I.V."/>
            <person name="Roux C."/>
            <person name="Martin F.M."/>
            <person name="Corradi N."/>
        </authorList>
    </citation>
    <scope>NUCLEOTIDE SEQUENCE [LARGE SCALE GENOMIC DNA]</scope>
    <source>
        <strain evidence="2 5">A5</strain>
    </source>
</reference>
<comment type="caution">
    <text evidence="3">The sequence shown here is derived from an EMBL/GenBank/DDBJ whole genome shotgun (WGS) entry which is preliminary data.</text>
</comment>
<dbReference type="EMBL" id="LLXH01002881">
    <property type="protein sequence ID" value="PKC54956.1"/>
    <property type="molecule type" value="Genomic_DNA"/>
</dbReference>
<evidence type="ECO:0000313" key="4">
    <source>
        <dbReference type="Proteomes" id="UP000232688"/>
    </source>
</evidence>
<dbReference type="VEuPathDB" id="FungiDB:FUN_019117"/>
<reference evidence="2 5" key="1">
    <citation type="submission" date="2016-04" db="EMBL/GenBank/DDBJ databases">
        <title>Genome analyses suggest a sexual origin of heterokaryosis in a supposedly ancient asexual fungus.</title>
        <authorList>
            <person name="Ropars J."/>
            <person name="Sedzielewska K."/>
            <person name="Noel J."/>
            <person name="Charron P."/>
            <person name="Farinelli L."/>
            <person name="Marton T."/>
            <person name="Kruger M."/>
            <person name="Pelin A."/>
            <person name="Brachmann A."/>
            <person name="Corradi N."/>
        </authorList>
    </citation>
    <scope>NUCLEOTIDE SEQUENCE [LARGE SCALE GENOMIC DNA]</scope>
    <source>
        <strain evidence="2 5">A5</strain>
    </source>
</reference>
<feature type="region of interest" description="Disordered" evidence="1">
    <location>
        <begin position="115"/>
        <end position="145"/>
    </location>
</feature>
<name>A0A2N0QV83_9GLOM</name>
<sequence>MEYSITDYDYCIRELESMISYDGPPDNAFSYAPDSYPNDAGWNNCHHEFDNNTSSSLPIHAYSNLSIMDTSSDTFFSTFDPNFILSSRHAILPARVTFGDSSRLRQKISFISNTQQNLSNHTGRKKRMKYSSLGSSQQDESNGSKIGSLGLIVNEKLNKI</sequence>
<evidence type="ECO:0000313" key="3">
    <source>
        <dbReference type="EMBL" id="PKC54956.1"/>
    </source>
</evidence>
<dbReference type="AlphaFoldDB" id="A0A2N0QV83"/>
<dbReference type="Proteomes" id="UP000232688">
    <property type="component" value="Unassembled WGS sequence"/>
</dbReference>
<reference evidence="3 4" key="3">
    <citation type="submission" date="2017-10" db="EMBL/GenBank/DDBJ databases">
        <title>Extensive intraspecific genome diversity in a model arbuscular mycorrhizal fungus.</title>
        <authorList>
            <person name="Chen E.C.H."/>
            <person name="Morin E."/>
            <person name="Baudet D."/>
            <person name="Noel J."/>
            <person name="Ndikumana S."/>
            <person name="Charron P."/>
            <person name="St-Onge C."/>
            <person name="Giorgi J."/>
            <person name="Grigoriev I.V."/>
            <person name="Roux C."/>
            <person name="Martin F.M."/>
            <person name="Corradi N."/>
        </authorList>
    </citation>
    <scope>NUCLEOTIDE SEQUENCE [LARGE SCALE GENOMIC DNA]</scope>
    <source>
        <strain evidence="3 4">A1</strain>
    </source>
</reference>
<dbReference type="EMBL" id="LLXJ01007376">
    <property type="protein sequence ID" value="PKB93730.1"/>
    <property type="molecule type" value="Genomic_DNA"/>
</dbReference>
<evidence type="ECO:0000313" key="2">
    <source>
        <dbReference type="EMBL" id="PKB93730.1"/>
    </source>
</evidence>
<evidence type="ECO:0000256" key="1">
    <source>
        <dbReference type="SAM" id="MobiDB-lite"/>
    </source>
</evidence>
<accession>A0A2N0QV83</accession>
<feature type="compositionally biased region" description="Polar residues" evidence="1">
    <location>
        <begin position="132"/>
        <end position="145"/>
    </location>
</feature>
<proteinExistence type="predicted"/>
<protein>
    <submittedName>
        <fullName evidence="3">Uncharacterized protein</fullName>
    </submittedName>
</protein>
<dbReference type="VEuPathDB" id="FungiDB:RhiirFUN_015705"/>
<dbReference type="Proteomes" id="UP000232722">
    <property type="component" value="Unassembled WGS sequence"/>
</dbReference>
<reference evidence="3 4" key="4">
    <citation type="submission" date="2017-10" db="EMBL/GenBank/DDBJ databases">
        <title>Genome analyses suggest a sexual origin of heterokaryosis in a supposedly ancient asexual fungus.</title>
        <authorList>
            <person name="Corradi N."/>
            <person name="Sedzielewska K."/>
            <person name="Noel J."/>
            <person name="Charron P."/>
            <person name="Farinelli L."/>
            <person name="Marton T."/>
            <person name="Kruger M."/>
            <person name="Pelin A."/>
            <person name="Brachmann A."/>
            <person name="Corradi N."/>
        </authorList>
    </citation>
    <scope>NUCLEOTIDE SEQUENCE [LARGE SCALE GENOMIC DNA]</scope>
    <source>
        <strain evidence="3 4">A1</strain>
    </source>
</reference>
<evidence type="ECO:0000313" key="5">
    <source>
        <dbReference type="Proteomes" id="UP000232722"/>
    </source>
</evidence>
<organism evidence="3 4">
    <name type="scientific">Rhizophagus irregularis</name>
    <dbReference type="NCBI Taxonomy" id="588596"/>
    <lineage>
        <taxon>Eukaryota</taxon>
        <taxon>Fungi</taxon>
        <taxon>Fungi incertae sedis</taxon>
        <taxon>Mucoromycota</taxon>
        <taxon>Glomeromycotina</taxon>
        <taxon>Glomeromycetes</taxon>
        <taxon>Glomerales</taxon>
        <taxon>Glomeraceae</taxon>
        <taxon>Rhizophagus</taxon>
    </lineage>
</organism>
<dbReference type="VEuPathDB" id="FungiDB:RhiirA1_476404"/>